<dbReference type="SUPFAM" id="SSF48726">
    <property type="entry name" value="Immunoglobulin"/>
    <property type="match status" value="1"/>
</dbReference>
<gene>
    <name evidence="2" type="ORF">DAT39_006181</name>
</gene>
<keyword evidence="1" id="KW-0472">Membrane</keyword>
<reference evidence="2" key="1">
    <citation type="submission" date="2020-07" db="EMBL/GenBank/DDBJ databases">
        <title>Clarias magur genome sequencing, assembly and annotation.</title>
        <authorList>
            <person name="Kushwaha B."/>
            <person name="Kumar R."/>
            <person name="Das P."/>
            <person name="Joshi C.G."/>
            <person name="Kumar D."/>
            <person name="Nagpure N.S."/>
            <person name="Pandey M."/>
            <person name="Agarwal S."/>
            <person name="Srivastava S."/>
            <person name="Singh M."/>
            <person name="Sahoo L."/>
            <person name="Jayasankar P."/>
            <person name="Meher P.K."/>
            <person name="Koringa P.G."/>
            <person name="Iquebal M.A."/>
            <person name="Das S.P."/>
            <person name="Bit A."/>
            <person name="Patnaik S."/>
            <person name="Patel N."/>
            <person name="Shah T.M."/>
            <person name="Hinsu A."/>
            <person name="Jena J.K."/>
        </authorList>
    </citation>
    <scope>NUCLEOTIDE SEQUENCE</scope>
    <source>
        <strain evidence="2">CIFAMagur01</strain>
        <tissue evidence="2">Testis</tissue>
    </source>
</reference>
<evidence type="ECO:0000256" key="1">
    <source>
        <dbReference type="SAM" id="Phobius"/>
    </source>
</evidence>
<dbReference type="PANTHER" id="PTHR21063">
    <property type="entry name" value="LFA-3"/>
    <property type="match status" value="1"/>
</dbReference>
<evidence type="ECO:0000313" key="3">
    <source>
        <dbReference type="Proteomes" id="UP000727407"/>
    </source>
</evidence>
<dbReference type="InterPro" id="IPR013783">
    <property type="entry name" value="Ig-like_fold"/>
</dbReference>
<dbReference type="EMBL" id="QNUK01000063">
    <property type="protein sequence ID" value="KAF5904068.1"/>
    <property type="molecule type" value="Genomic_DNA"/>
</dbReference>
<dbReference type="OrthoDB" id="8958824at2759"/>
<accession>A0A8J4XD78</accession>
<keyword evidence="1" id="KW-0812">Transmembrane</keyword>
<organism evidence="2 3">
    <name type="scientific">Clarias magur</name>
    <name type="common">Asian catfish</name>
    <name type="synonym">Macropteronotus magur</name>
    <dbReference type="NCBI Taxonomy" id="1594786"/>
    <lineage>
        <taxon>Eukaryota</taxon>
        <taxon>Metazoa</taxon>
        <taxon>Chordata</taxon>
        <taxon>Craniata</taxon>
        <taxon>Vertebrata</taxon>
        <taxon>Euteleostomi</taxon>
        <taxon>Actinopterygii</taxon>
        <taxon>Neopterygii</taxon>
        <taxon>Teleostei</taxon>
        <taxon>Ostariophysi</taxon>
        <taxon>Siluriformes</taxon>
        <taxon>Clariidae</taxon>
        <taxon>Clarias</taxon>
    </lineage>
</organism>
<dbReference type="Proteomes" id="UP000727407">
    <property type="component" value="Unassembled WGS sequence"/>
</dbReference>
<evidence type="ECO:0000313" key="2">
    <source>
        <dbReference type="EMBL" id="KAF5904068.1"/>
    </source>
</evidence>
<sequence length="233" mass="26127">IKGEGVKKVTSYISDSVVLQSDADTSWHLNNIRWSIHDNFTYIAILQGKDINIDILPLFKGRLELNKVTGDLTIKNISSSDALNYRVDLIGKDPNKRMTSFVQLSVQERLGKPSIHLRQMILHSGYCIILLSCSLNNKTSLTWKPEHGFNEPFWSGPQQSSGESMLWASFTPNRVVNFSCIATDGSHTESCHKSVRCTVYTPLTELRLVSSLVAAFPYLLATIILGVKYKRGH</sequence>
<comment type="caution">
    <text evidence="2">The sequence shown here is derived from an EMBL/GenBank/DDBJ whole genome shotgun (WGS) entry which is preliminary data.</text>
</comment>
<feature type="transmembrane region" description="Helical" evidence="1">
    <location>
        <begin position="206"/>
        <end position="227"/>
    </location>
</feature>
<dbReference type="Gene3D" id="2.60.40.10">
    <property type="entry name" value="Immunoglobulins"/>
    <property type="match status" value="1"/>
</dbReference>
<dbReference type="PANTHER" id="PTHR21063:SF4">
    <property type="entry name" value="CD48 ANTIGEN-RELATED"/>
    <property type="match status" value="1"/>
</dbReference>
<keyword evidence="3" id="KW-1185">Reference proteome</keyword>
<protein>
    <submittedName>
        <fullName evidence="2">SLAM family member 9-like</fullName>
    </submittedName>
</protein>
<feature type="non-terminal residue" evidence="2">
    <location>
        <position position="233"/>
    </location>
</feature>
<name>A0A8J4XD78_CLAMG</name>
<dbReference type="AlphaFoldDB" id="A0A8J4XD78"/>
<keyword evidence="1" id="KW-1133">Transmembrane helix</keyword>
<proteinExistence type="predicted"/>
<dbReference type="InterPro" id="IPR036179">
    <property type="entry name" value="Ig-like_dom_sf"/>
</dbReference>
<feature type="non-terminal residue" evidence="2">
    <location>
        <position position="1"/>
    </location>
</feature>